<keyword evidence="5" id="KW-0862">Zinc</keyword>
<sequence>MSRYKQFDDELSTADVPEAAVLPELDVDEPNQLEFKPQLRNYESNGVSSTKKLNMDYLKIYLFRRSRLERFLMITTILLLFILFMSFVSVHNRQQGKKAERSEQMCLAPACIQVSSAIYSGMNESVEPCDDFHEFVCGQWIKRNLIPKGHSSWSTTKELSRKNLILLKGILEQQVTSDGAQRDFNAEYEAVKFYRSCMNVDDIEQQGVQPLEKFLQENFNFTLNQWIHIDQNRTWEEQFALLTKILLSKYGFSYLLTIAIGPDDKNSSWNVLHVNQPQLGLDSRDYYINSSTNNRSDPETDARNKIIRDTYIKVAADVLQYIGFDKNQSEKRINDIVAFETELAIVSLPMEVLQKPNETYFLMSLKQLQDLYQPLKVDIYSLLNDMLSINASNPIKLNENEQVIVLSIDMMLKVSKILQAYLLNPQKSHIVIDHILFSLIFDLSSHLSTTFEKLSFPLLKELYGMESLPERWEQCIKETDGAFGYGLGALYTKAVFGEKDRQQAYELISNIREMFDTNLDQMAWIDEQSKSEAKKKLKKMTEKIGYPDFINNRTKLNERYMGHSMIENEYFNNGIKVSQRERRRSILKFRQKVDLTDWSMTPRTVNAYYTSSANEIVFPAGILQPPFFHKDIPISMNYGAIGTVIGHEITHGFDDQGREYDADGNMRSWWTKLALDNFEERTKCFVEQYSGYALDGQAENGQRTLSENIADNGGLKLSYLAYQKHKQRRLNNGNNLRLPGLSYNNDQLFFIAFAHSWCSLETPNAIHYDLINDPHSPARIRIIGTISNSVEFAQAFSCLPKSRMNPSKKCHLCLIAFMLLNKLSVSLCRILNVFCTNFNFTSINSCKYISTQYFYAIYSQTKSQKYKMIMHDKRNTKQTCFNALQSLYRTCLECRL</sequence>
<dbReference type="PRINTS" id="PR00786">
    <property type="entry name" value="NEPRILYSIN"/>
</dbReference>
<dbReference type="GO" id="GO:0016485">
    <property type="term" value="P:protein processing"/>
    <property type="evidence" value="ECO:0007669"/>
    <property type="project" value="TreeGrafter"/>
</dbReference>
<reference evidence="10" key="1">
    <citation type="submission" date="2021-02" db="EMBL/GenBank/DDBJ databases">
        <authorList>
            <person name="Nowell W R."/>
        </authorList>
    </citation>
    <scope>NUCLEOTIDE SEQUENCE</scope>
</reference>
<accession>A0A813RJI7</accession>
<dbReference type="OrthoDB" id="6475849at2759"/>
<dbReference type="AlphaFoldDB" id="A0A813RJI7"/>
<evidence type="ECO:0000259" key="9">
    <source>
        <dbReference type="Pfam" id="PF05649"/>
    </source>
</evidence>
<gene>
    <name evidence="10" type="ORF">EDS130_LOCUS3954</name>
</gene>
<feature type="domain" description="Peptidase M13 N-terminal" evidence="9">
    <location>
        <begin position="128"/>
        <end position="547"/>
    </location>
</feature>
<dbReference type="PANTHER" id="PTHR11733">
    <property type="entry name" value="ZINC METALLOPROTEASE FAMILY M13 NEPRILYSIN-RELATED"/>
    <property type="match status" value="1"/>
</dbReference>
<feature type="domain" description="Peptidase M13 C-terminal" evidence="8">
    <location>
        <begin position="606"/>
        <end position="812"/>
    </location>
</feature>
<evidence type="ECO:0000256" key="3">
    <source>
        <dbReference type="ARBA" id="ARBA00022723"/>
    </source>
</evidence>
<dbReference type="SUPFAM" id="SSF55486">
    <property type="entry name" value="Metalloproteases ('zincins'), catalytic domain"/>
    <property type="match status" value="1"/>
</dbReference>
<organism evidence="10 11">
    <name type="scientific">Adineta ricciae</name>
    <name type="common">Rotifer</name>
    <dbReference type="NCBI Taxonomy" id="249248"/>
    <lineage>
        <taxon>Eukaryota</taxon>
        <taxon>Metazoa</taxon>
        <taxon>Spiralia</taxon>
        <taxon>Gnathifera</taxon>
        <taxon>Rotifera</taxon>
        <taxon>Eurotatoria</taxon>
        <taxon>Bdelloidea</taxon>
        <taxon>Adinetida</taxon>
        <taxon>Adinetidae</taxon>
        <taxon>Adineta</taxon>
    </lineage>
</organism>
<evidence type="ECO:0000256" key="1">
    <source>
        <dbReference type="ARBA" id="ARBA00001947"/>
    </source>
</evidence>
<keyword evidence="7" id="KW-0812">Transmembrane</keyword>
<dbReference type="Gene3D" id="3.40.390.10">
    <property type="entry name" value="Collagenase (Catalytic Domain)"/>
    <property type="match status" value="1"/>
</dbReference>
<keyword evidence="2" id="KW-0645">Protease</keyword>
<proteinExistence type="predicted"/>
<dbReference type="PANTHER" id="PTHR11733:SF133">
    <property type="entry name" value="PHOSPHATE-REGULATING NEUTRAL ENDOPEPTIDASE PHEX"/>
    <property type="match status" value="1"/>
</dbReference>
<dbReference type="CDD" id="cd08662">
    <property type="entry name" value="M13"/>
    <property type="match status" value="1"/>
</dbReference>
<dbReference type="Proteomes" id="UP000663852">
    <property type="component" value="Unassembled WGS sequence"/>
</dbReference>
<dbReference type="Pfam" id="PF01431">
    <property type="entry name" value="Peptidase_M13"/>
    <property type="match status" value="1"/>
</dbReference>
<evidence type="ECO:0000256" key="2">
    <source>
        <dbReference type="ARBA" id="ARBA00022670"/>
    </source>
</evidence>
<evidence type="ECO:0000256" key="4">
    <source>
        <dbReference type="ARBA" id="ARBA00022801"/>
    </source>
</evidence>
<comment type="cofactor">
    <cofactor evidence="1">
        <name>Zn(2+)</name>
        <dbReference type="ChEBI" id="CHEBI:29105"/>
    </cofactor>
</comment>
<evidence type="ECO:0000256" key="5">
    <source>
        <dbReference type="ARBA" id="ARBA00022833"/>
    </source>
</evidence>
<dbReference type="InterPro" id="IPR024079">
    <property type="entry name" value="MetalloPept_cat_dom_sf"/>
</dbReference>
<dbReference type="InterPro" id="IPR018497">
    <property type="entry name" value="Peptidase_M13_C"/>
</dbReference>
<dbReference type="Pfam" id="PF05649">
    <property type="entry name" value="Peptidase_M13_N"/>
    <property type="match status" value="1"/>
</dbReference>
<keyword evidence="4" id="KW-0378">Hydrolase</keyword>
<evidence type="ECO:0000256" key="6">
    <source>
        <dbReference type="ARBA" id="ARBA00023049"/>
    </source>
</evidence>
<name>A0A813RJI7_ADIRI</name>
<dbReference type="GO" id="GO:0005886">
    <property type="term" value="C:plasma membrane"/>
    <property type="evidence" value="ECO:0007669"/>
    <property type="project" value="TreeGrafter"/>
</dbReference>
<keyword evidence="3" id="KW-0479">Metal-binding</keyword>
<evidence type="ECO:0000256" key="7">
    <source>
        <dbReference type="SAM" id="Phobius"/>
    </source>
</evidence>
<evidence type="ECO:0000313" key="11">
    <source>
        <dbReference type="Proteomes" id="UP000663852"/>
    </source>
</evidence>
<dbReference type="EMBL" id="CAJNOJ010000010">
    <property type="protein sequence ID" value="CAF0783312.1"/>
    <property type="molecule type" value="Genomic_DNA"/>
</dbReference>
<dbReference type="InterPro" id="IPR008753">
    <property type="entry name" value="Peptidase_M13_N"/>
</dbReference>
<comment type="caution">
    <text evidence="10">The sequence shown here is derived from an EMBL/GenBank/DDBJ whole genome shotgun (WGS) entry which is preliminary data.</text>
</comment>
<dbReference type="InterPro" id="IPR042089">
    <property type="entry name" value="Peptidase_M13_dom_2"/>
</dbReference>
<dbReference type="GO" id="GO:0004222">
    <property type="term" value="F:metalloendopeptidase activity"/>
    <property type="evidence" value="ECO:0007669"/>
    <property type="project" value="InterPro"/>
</dbReference>
<dbReference type="PROSITE" id="PS51885">
    <property type="entry name" value="NEPRILYSIN"/>
    <property type="match status" value="1"/>
</dbReference>
<keyword evidence="7" id="KW-1133">Transmembrane helix</keyword>
<keyword evidence="7" id="KW-0472">Membrane</keyword>
<evidence type="ECO:0000313" key="10">
    <source>
        <dbReference type="EMBL" id="CAF0783312.1"/>
    </source>
</evidence>
<evidence type="ECO:0000259" key="8">
    <source>
        <dbReference type="Pfam" id="PF01431"/>
    </source>
</evidence>
<feature type="transmembrane region" description="Helical" evidence="7">
    <location>
        <begin position="71"/>
        <end position="90"/>
    </location>
</feature>
<dbReference type="Gene3D" id="1.10.1380.10">
    <property type="entry name" value="Neutral endopeptidase , domain2"/>
    <property type="match status" value="1"/>
</dbReference>
<keyword evidence="6" id="KW-0482">Metalloprotease</keyword>
<dbReference type="InterPro" id="IPR000718">
    <property type="entry name" value="Peptidase_M13"/>
</dbReference>
<dbReference type="GO" id="GO:0046872">
    <property type="term" value="F:metal ion binding"/>
    <property type="evidence" value="ECO:0007669"/>
    <property type="project" value="UniProtKB-KW"/>
</dbReference>
<protein>
    <submittedName>
        <fullName evidence="10">Uncharacterized protein</fullName>
    </submittedName>
</protein>